<keyword evidence="8" id="KW-1003">Cell membrane</keyword>
<dbReference type="GO" id="GO:0006865">
    <property type="term" value="P:amino acid transport"/>
    <property type="evidence" value="ECO:0007669"/>
    <property type="project" value="UniProtKB-UniRule"/>
</dbReference>
<evidence type="ECO:0000256" key="7">
    <source>
        <dbReference type="PROSITE-ProRule" id="PRU00703"/>
    </source>
</evidence>
<dbReference type="FunFam" id="3.40.50.300:FF:000425">
    <property type="entry name" value="Probable ABC transporter, ATP-binding subunit"/>
    <property type="match status" value="1"/>
</dbReference>
<proteinExistence type="inferred from homology"/>
<organism evidence="11 12">
    <name type="scientific">Acidaminobacter hydrogenoformans DSM 2784</name>
    <dbReference type="NCBI Taxonomy" id="1120920"/>
    <lineage>
        <taxon>Bacteria</taxon>
        <taxon>Bacillati</taxon>
        <taxon>Bacillota</taxon>
        <taxon>Clostridia</taxon>
        <taxon>Peptostreptococcales</taxon>
        <taxon>Acidaminobacteraceae</taxon>
        <taxon>Acidaminobacter</taxon>
    </lineage>
</organism>
<dbReference type="InterPro" id="IPR003439">
    <property type="entry name" value="ABC_transporter-like_ATP-bd"/>
</dbReference>
<accession>A0A1G5S6A5</accession>
<keyword evidence="12" id="KW-1185">Reference proteome</keyword>
<dbReference type="InterPro" id="IPR046342">
    <property type="entry name" value="CBS_dom_sf"/>
</dbReference>
<dbReference type="Gene3D" id="3.40.50.300">
    <property type="entry name" value="P-loop containing nucleotide triphosphate hydrolases"/>
    <property type="match status" value="1"/>
</dbReference>
<dbReference type="Pfam" id="PF00571">
    <property type="entry name" value="CBS"/>
    <property type="match status" value="2"/>
</dbReference>
<dbReference type="GO" id="GO:0015418">
    <property type="term" value="F:ABC-type quaternary ammonium compound transporting activity"/>
    <property type="evidence" value="ECO:0007669"/>
    <property type="project" value="UniProtKB-EC"/>
</dbReference>
<dbReference type="NCBIfam" id="TIGR01186">
    <property type="entry name" value="proV"/>
    <property type="match status" value="1"/>
</dbReference>
<dbReference type="Gene3D" id="3.10.580.10">
    <property type="entry name" value="CBS-domain"/>
    <property type="match status" value="1"/>
</dbReference>
<dbReference type="PANTHER" id="PTHR43869">
    <property type="entry name" value="GLYCINE BETAINE/PROLINE BETAINE TRANSPORT SYSTEM ATP-BINDING PROTEIN PROV"/>
    <property type="match status" value="1"/>
</dbReference>
<feature type="domain" description="ABC transporter" evidence="9">
    <location>
        <begin position="1"/>
        <end position="221"/>
    </location>
</feature>
<evidence type="ECO:0000259" key="10">
    <source>
        <dbReference type="PROSITE" id="PS51371"/>
    </source>
</evidence>
<dbReference type="EMBL" id="FMWL01000025">
    <property type="protein sequence ID" value="SCZ81863.1"/>
    <property type="molecule type" value="Genomic_DNA"/>
</dbReference>
<dbReference type="AlphaFoldDB" id="A0A1G5S6A5"/>
<dbReference type="Proteomes" id="UP000199208">
    <property type="component" value="Unassembled WGS sequence"/>
</dbReference>
<dbReference type="Pfam" id="PF00005">
    <property type="entry name" value="ABC_tran"/>
    <property type="match status" value="1"/>
</dbReference>
<dbReference type="InterPro" id="IPR000644">
    <property type="entry name" value="CBS_dom"/>
</dbReference>
<gene>
    <name evidence="11" type="ORF">SAMN03080599_03108</name>
</gene>
<evidence type="ECO:0000259" key="9">
    <source>
        <dbReference type="PROSITE" id="PS50893"/>
    </source>
</evidence>
<keyword evidence="2 8" id="KW-0813">Transport</keyword>
<dbReference type="InterPro" id="IPR027417">
    <property type="entry name" value="P-loop_NTPase"/>
</dbReference>
<evidence type="ECO:0000313" key="11">
    <source>
        <dbReference type="EMBL" id="SCZ81863.1"/>
    </source>
</evidence>
<dbReference type="InterPro" id="IPR005892">
    <property type="entry name" value="Gly-betaine_transp_ATP-bd"/>
</dbReference>
<keyword evidence="4 8" id="KW-0067">ATP-binding</keyword>
<dbReference type="PANTHER" id="PTHR43869:SF1">
    <property type="entry name" value="GLYCINE BETAINE_PROLINE BETAINE TRANSPORT SYSTEM ATP-BINDING PROTEIN PROV"/>
    <property type="match status" value="1"/>
</dbReference>
<feature type="domain" description="CBS" evidence="10">
    <location>
        <begin position="303"/>
        <end position="360"/>
    </location>
</feature>
<reference evidence="11 12" key="1">
    <citation type="submission" date="2016-10" db="EMBL/GenBank/DDBJ databases">
        <authorList>
            <person name="de Groot N.N."/>
        </authorList>
    </citation>
    <scope>NUCLEOTIDE SEQUENCE [LARGE SCALE GENOMIC DNA]</scope>
    <source>
        <strain evidence="11 12">DSM 2784</strain>
    </source>
</reference>
<comment type="subcellular location">
    <subcellularLocation>
        <location evidence="8">Cell inner membrane</location>
        <topology evidence="8">Peripheral membrane protein</topology>
    </subcellularLocation>
</comment>
<sequence length="370" mass="41900">MVDALDLMINQGEFVVLIGESGCGKTTTMKMINRLIDVSKGQILIDGQDIMKMDPINLRRKIGYVIQKVGLFPHMTVGDNIEIIPKLMKWPKEKRKARAMDLLDLVGLSGEEYYDRYPSELSGGQQQRIGFARALAIDPDIILMDEPFSALDPMTREQLQNELLKIQEELHKTIIFVTHDMDEALKLGDKIAVMKDGKILQYASPEVILKSPVNEFVEYFVGKDRLWRSPEMVYARDIMNRKVVKVGENRSSANAIEVMKANGVTSLAIVSQQSDKPQKILGYVTRAELRHATDHQIKMKDVMNTRVHVINESMNMLEVLNYMTNNKIQQVYVSNDEDNLTGVITETNIINLITEISSDIGEEEKVAGDQ</sequence>
<feature type="domain" description="CBS" evidence="10">
    <location>
        <begin position="239"/>
        <end position="299"/>
    </location>
</feature>
<dbReference type="PROSITE" id="PS51371">
    <property type="entry name" value="CBS"/>
    <property type="match status" value="2"/>
</dbReference>
<keyword evidence="6 7" id="KW-0129">CBS domain</keyword>
<evidence type="ECO:0000256" key="6">
    <source>
        <dbReference type="ARBA" id="ARBA00023122"/>
    </source>
</evidence>
<dbReference type="GO" id="GO:0031460">
    <property type="term" value="P:glycine betaine transport"/>
    <property type="evidence" value="ECO:0007669"/>
    <property type="project" value="InterPro"/>
</dbReference>
<dbReference type="SUPFAM" id="SSF52540">
    <property type="entry name" value="P-loop containing nucleoside triphosphate hydrolases"/>
    <property type="match status" value="1"/>
</dbReference>
<dbReference type="SUPFAM" id="SSF54631">
    <property type="entry name" value="CBS-domain pair"/>
    <property type="match status" value="1"/>
</dbReference>
<dbReference type="STRING" id="1120920.SAMN03080599_03108"/>
<keyword evidence="3 8" id="KW-0547">Nucleotide-binding</keyword>
<dbReference type="InterPro" id="IPR051921">
    <property type="entry name" value="ABC_osmolyte_uptake_ATP-bind"/>
</dbReference>
<dbReference type="PROSITE" id="PS00211">
    <property type="entry name" value="ABC_TRANSPORTER_1"/>
    <property type="match status" value="1"/>
</dbReference>
<keyword evidence="5" id="KW-0029">Amino-acid transport</keyword>
<evidence type="ECO:0000256" key="4">
    <source>
        <dbReference type="ARBA" id="ARBA00022840"/>
    </source>
</evidence>
<comment type="subunit">
    <text evidence="8">The complex is probably composed of two ATP-binding proteins, two transmembrane proteins and a solute-binding protein.</text>
</comment>
<dbReference type="GO" id="GO:0005886">
    <property type="term" value="C:plasma membrane"/>
    <property type="evidence" value="ECO:0007669"/>
    <property type="project" value="UniProtKB-SubCell"/>
</dbReference>
<keyword evidence="8" id="KW-0472">Membrane</keyword>
<evidence type="ECO:0000256" key="3">
    <source>
        <dbReference type="ARBA" id="ARBA00022741"/>
    </source>
</evidence>
<protein>
    <recommendedName>
        <fullName evidence="8">Quaternary amine transport ATP-binding protein</fullName>
        <ecNumber evidence="8">7.6.2.9</ecNumber>
    </recommendedName>
</protein>
<dbReference type="GO" id="GO:0005524">
    <property type="term" value="F:ATP binding"/>
    <property type="evidence" value="ECO:0007669"/>
    <property type="project" value="UniProtKB-UniRule"/>
</dbReference>
<evidence type="ECO:0000256" key="2">
    <source>
        <dbReference type="ARBA" id="ARBA00022448"/>
    </source>
</evidence>
<evidence type="ECO:0000256" key="5">
    <source>
        <dbReference type="ARBA" id="ARBA00022970"/>
    </source>
</evidence>
<dbReference type="SMART" id="SM00382">
    <property type="entry name" value="AAA"/>
    <property type="match status" value="1"/>
</dbReference>
<dbReference type="PROSITE" id="PS50893">
    <property type="entry name" value="ABC_TRANSPORTER_2"/>
    <property type="match status" value="1"/>
</dbReference>
<keyword evidence="8" id="KW-0997">Cell inner membrane</keyword>
<evidence type="ECO:0000313" key="12">
    <source>
        <dbReference type="Proteomes" id="UP000199208"/>
    </source>
</evidence>
<evidence type="ECO:0000256" key="8">
    <source>
        <dbReference type="RuleBase" id="RU369116"/>
    </source>
</evidence>
<comment type="similarity">
    <text evidence="1 8">Belongs to the ABC transporter superfamily.</text>
</comment>
<dbReference type="InterPro" id="IPR017871">
    <property type="entry name" value="ABC_transporter-like_CS"/>
</dbReference>
<dbReference type="SMART" id="SM00116">
    <property type="entry name" value="CBS"/>
    <property type="match status" value="2"/>
</dbReference>
<name>A0A1G5S6A5_9FIRM</name>
<evidence type="ECO:0000256" key="1">
    <source>
        <dbReference type="ARBA" id="ARBA00005417"/>
    </source>
</evidence>
<dbReference type="GO" id="GO:0016887">
    <property type="term" value="F:ATP hydrolysis activity"/>
    <property type="evidence" value="ECO:0007669"/>
    <property type="project" value="UniProtKB-UniRule"/>
</dbReference>
<comment type="catalytic activity">
    <reaction evidence="8">
        <text>a quaternary ammonium(out) + ATP + H2O = a quaternary ammonium(in) + ADP + phosphate + H(+)</text>
        <dbReference type="Rhea" id="RHEA:11036"/>
        <dbReference type="ChEBI" id="CHEBI:15377"/>
        <dbReference type="ChEBI" id="CHEBI:15378"/>
        <dbReference type="ChEBI" id="CHEBI:30616"/>
        <dbReference type="ChEBI" id="CHEBI:35267"/>
        <dbReference type="ChEBI" id="CHEBI:43474"/>
        <dbReference type="ChEBI" id="CHEBI:456216"/>
    </reaction>
</comment>
<dbReference type="InterPro" id="IPR003593">
    <property type="entry name" value="AAA+_ATPase"/>
</dbReference>
<dbReference type="EC" id="7.6.2.9" evidence="8"/>